<dbReference type="Proteomes" id="UP000244016">
    <property type="component" value="Unassembled WGS sequence"/>
</dbReference>
<comment type="caution">
    <text evidence="1">The sequence shown here is derived from an EMBL/GenBank/DDBJ whole genome shotgun (WGS) entry which is preliminary data.</text>
</comment>
<protein>
    <submittedName>
        <fullName evidence="1">Uncharacterized protein</fullName>
    </submittedName>
</protein>
<proteinExistence type="predicted"/>
<organism evidence="1 2">
    <name type="scientific">Brockia lithotrophica</name>
    <dbReference type="NCBI Taxonomy" id="933949"/>
    <lineage>
        <taxon>Bacteria</taxon>
        <taxon>Bacillati</taxon>
        <taxon>Bacillota</taxon>
        <taxon>Bacilli</taxon>
        <taxon>Bacillales</taxon>
        <taxon>Bacillales Family X. Incertae Sedis</taxon>
        <taxon>Brockia</taxon>
    </lineage>
</organism>
<gene>
    <name evidence="1" type="ORF">BLITH_0915</name>
</gene>
<reference evidence="1 2" key="1">
    <citation type="submission" date="2017-08" db="EMBL/GenBank/DDBJ databases">
        <title>Burning lignite coal seam in the remote Altai Mountains harbors a hydrogen-driven thermophilic microbial community.</title>
        <authorList>
            <person name="Kadnikov V.V."/>
            <person name="Mardanov A.V."/>
            <person name="Ivasenko D."/>
            <person name="Beletsky A.V."/>
            <person name="Karnachuk O.V."/>
            <person name="Ravin N.V."/>
        </authorList>
    </citation>
    <scope>NUCLEOTIDE SEQUENCE [LARGE SCALE GENOMIC DNA]</scope>
    <source>
        <strain evidence="1">AL31</strain>
    </source>
</reference>
<accession>A0A2T5G975</accession>
<dbReference type="AlphaFoldDB" id="A0A2T5G975"/>
<dbReference type="EMBL" id="PEBW01000002">
    <property type="protein sequence ID" value="PTQ52736.1"/>
    <property type="molecule type" value="Genomic_DNA"/>
</dbReference>
<evidence type="ECO:0000313" key="1">
    <source>
        <dbReference type="EMBL" id="PTQ52736.1"/>
    </source>
</evidence>
<name>A0A2T5G975_9BACL</name>
<sequence length="55" mass="5904">MKSSLRRIIGAKAALYTNGDEMKLIEAGVREYVSNVPEGSVSAAGRRNFSSETGK</sequence>
<evidence type="ECO:0000313" key="2">
    <source>
        <dbReference type="Proteomes" id="UP000244016"/>
    </source>
</evidence>